<dbReference type="Proteomes" id="UP000054783">
    <property type="component" value="Unassembled WGS sequence"/>
</dbReference>
<protein>
    <submittedName>
        <fullName evidence="1">Uncharacterized protein</fullName>
    </submittedName>
</protein>
<evidence type="ECO:0000313" key="1">
    <source>
        <dbReference type="EMBL" id="KRY15617.1"/>
    </source>
</evidence>
<gene>
    <name evidence="1" type="ORF">T12_10106</name>
</gene>
<dbReference type="EMBL" id="JYDQ01000092">
    <property type="protein sequence ID" value="KRY15617.1"/>
    <property type="molecule type" value="Genomic_DNA"/>
</dbReference>
<reference evidence="1 2" key="1">
    <citation type="submission" date="2015-01" db="EMBL/GenBank/DDBJ databases">
        <title>Evolution of Trichinella species and genotypes.</title>
        <authorList>
            <person name="Korhonen P.K."/>
            <person name="Edoardo P."/>
            <person name="Giuseppe L.R."/>
            <person name="Gasser R.B."/>
        </authorList>
    </citation>
    <scope>NUCLEOTIDE SEQUENCE [LARGE SCALE GENOMIC DNA]</scope>
    <source>
        <strain evidence="1">ISS2496</strain>
    </source>
</reference>
<evidence type="ECO:0000313" key="2">
    <source>
        <dbReference type="Proteomes" id="UP000054783"/>
    </source>
</evidence>
<keyword evidence="2" id="KW-1185">Reference proteome</keyword>
<proteinExistence type="predicted"/>
<accession>A0A0V0ZSX2</accession>
<dbReference type="AlphaFoldDB" id="A0A0V0ZSX2"/>
<sequence length="73" mass="8690">MLSAKNGFVSQMCPISAEWTDLQFFLKANLFHIYFHSLNQNRRWIQNIAFRKHSAMKFWGTFFAHPFILASHI</sequence>
<organism evidence="1 2">
    <name type="scientific">Trichinella patagoniensis</name>
    <dbReference type="NCBI Taxonomy" id="990121"/>
    <lineage>
        <taxon>Eukaryota</taxon>
        <taxon>Metazoa</taxon>
        <taxon>Ecdysozoa</taxon>
        <taxon>Nematoda</taxon>
        <taxon>Enoplea</taxon>
        <taxon>Dorylaimia</taxon>
        <taxon>Trichinellida</taxon>
        <taxon>Trichinellidae</taxon>
        <taxon>Trichinella</taxon>
    </lineage>
</organism>
<comment type="caution">
    <text evidence="1">The sequence shown here is derived from an EMBL/GenBank/DDBJ whole genome shotgun (WGS) entry which is preliminary data.</text>
</comment>
<name>A0A0V0ZSX2_9BILA</name>